<evidence type="ECO:0000313" key="2">
    <source>
        <dbReference type="EMBL" id="XBH02654.1"/>
    </source>
</evidence>
<dbReference type="InterPro" id="IPR002105">
    <property type="entry name" value="Dockerin_1_rpt"/>
</dbReference>
<name>A0AAU7CBN7_9BACT</name>
<dbReference type="GO" id="GO:0000272">
    <property type="term" value="P:polysaccharide catabolic process"/>
    <property type="evidence" value="ECO:0007669"/>
    <property type="project" value="InterPro"/>
</dbReference>
<gene>
    <name evidence="2" type="ORF">V5E97_30670</name>
</gene>
<dbReference type="InterPro" id="IPR018247">
    <property type="entry name" value="EF_Hand_1_Ca_BS"/>
</dbReference>
<organism evidence="2">
    <name type="scientific">Singulisphaera sp. Ch08</name>
    <dbReference type="NCBI Taxonomy" id="3120278"/>
    <lineage>
        <taxon>Bacteria</taxon>
        <taxon>Pseudomonadati</taxon>
        <taxon>Planctomycetota</taxon>
        <taxon>Planctomycetia</taxon>
        <taxon>Isosphaerales</taxon>
        <taxon>Isosphaeraceae</taxon>
        <taxon>Singulisphaera</taxon>
    </lineage>
</organism>
<evidence type="ECO:0000259" key="1">
    <source>
        <dbReference type="PROSITE" id="PS51766"/>
    </source>
</evidence>
<reference evidence="2" key="1">
    <citation type="submission" date="2024-05" db="EMBL/GenBank/DDBJ databases">
        <title>Planctomycetes of the genus Singulisphaera possess chitinolytic capabilities.</title>
        <authorList>
            <person name="Ivanova A."/>
        </authorList>
    </citation>
    <scope>NUCLEOTIDE SEQUENCE</scope>
    <source>
        <strain evidence="2">Ch08T</strain>
    </source>
</reference>
<dbReference type="Pfam" id="PF00404">
    <property type="entry name" value="Dockerin_1"/>
    <property type="match status" value="1"/>
</dbReference>
<sequence length="317" mass="33713">MNPFKRAPRRRQQVQLSAEVLETRQLLTGGAGNTFAILPSTIDEPNGTVSVSFTLDQTHFTRPKGKVAMGIDVVADPSGTLKPLISSVTDPHGDVVPQTIHAIYDPQVKHRQVANGRTTSAVISPITSFPSDASAPVTFTTQVQSTAKTTGKFLLGFYLPGDTNGDGTVDKTDLKVVRSLRGAKAGDKRYSFDADANRDGRITQIDVAYTQQNQGVTTTISPVIAANLDTTSVSNPAARANNMPTARFTGTATPDADVTYTNTSDTSQATIKTKTDSTGNYTVVTPLSRGENVFEVTSVDAFGQTIKGRIAGVTYQP</sequence>
<dbReference type="EMBL" id="CP155447">
    <property type="protein sequence ID" value="XBH02654.1"/>
    <property type="molecule type" value="Genomic_DNA"/>
</dbReference>
<dbReference type="CDD" id="cd14254">
    <property type="entry name" value="Dockerin_II"/>
    <property type="match status" value="1"/>
</dbReference>
<dbReference type="InterPro" id="IPR036439">
    <property type="entry name" value="Dockerin_dom_sf"/>
</dbReference>
<dbReference type="RefSeq" id="WP_406695395.1">
    <property type="nucleotide sequence ID" value="NZ_CP155447.1"/>
</dbReference>
<protein>
    <submittedName>
        <fullName evidence="2">Dockerin type I domain-containing protein</fullName>
    </submittedName>
</protein>
<accession>A0AAU7CBN7</accession>
<feature type="domain" description="Dockerin" evidence="1">
    <location>
        <begin position="156"/>
        <end position="223"/>
    </location>
</feature>
<dbReference type="AlphaFoldDB" id="A0AAU7CBN7"/>
<dbReference type="SUPFAM" id="SSF63446">
    <property type="entry name" value="Type I dockerin domain"/>
    <property type="match status" value="1"/>
</dbReference>
<dbReference type="PROSITE" id="PS51766">
    <property type="entry name" value="DOCKERIN"/>
    <property type="match status" value="1"/>
</dbReference>
<proteinExistence type="predicted"/>
<dbReference type="GO" id="GO:0004553">
    <property type="term" value="F:hydrolase activity, hydrolyzing O-glycosyl compounds"/>
    <property type="evidence" value="ECO:0007669"/>
    <property type="project" value="InterPro"/>
</dbReference>
<dbReference type="PROSITE" id="PS00018">
    <property type="entry name" value="EF_HAND_1"/>
    <property type="match status" value="1"/>
</dbReference>
<dbReference type="InterPro" id="IPR016134">
    <property type="entry name" value="Dockerin_dom"/>
</dbReference>
<dbReference type="Gene3D" id="1.10.1330.10">
    <property type="entry name" value="Dockerin domain"/>
    <property type="match status" value="1"/>
</dbReference>